<dbReference type="PANTHER" id="PTHR14920:SF0">
    <property type="entry name" value="WD REPEAT DOMAIN 19"/>
    <property type="match status" value="1"/>
</dbReference>
<dbReference type="GO" id="GO:0060271">
    <property type="term" value="P:cilium assembly"/>
    <property type="evidence" value="ECO:0007669"/>
    <property type="project" value="TreeGrafter"/>
</dbReference>
<keyword evidence="2" id="KW-1185">Reference proteome</keyword>
<dbReference type="GeneTree" id="ENSGT00590000083165"/>
<reference evidence="1" key="2">
    <citation type="submission" date="2025-08" db="UniProtKB">
        <authorList>
            <consortium name="Ensembl"/>
        </authorList>
    </citation>
    <scope>IDENTIFICATION</scope>
</reference>
<dbReference type="GO" id="GO:0005929">
    <property type="term" value="C:cilium"/>
    <property type="evidence" value="ECO:0007669"/>
    <property type="project" value="TreeGrafter"/>
</dbReference>
<organism evidence="1 2">
    <name type="scientific">Hucho hucho</name>
    <name type="common">huchen</name>
    <dbReference type="NCBI Taxonomy" id="62062"/>
    <lineage>
        <taxon>Eukaryota</taxon>
        <taxon>Metazoa</taxon>
        <taxon>Chordata</taxon>
        <taxon>Craniata</taxon>
        <taxon>Vertebrata</taxon>
        <taxon>Euteleostomi</taxon>
        <taxon>Actinopterygii</taxon>
        <taxon>Neopterygii</taxon>
        <taxon>Teleostei</taxon>
        <taxon>Protacanthopterygii</taxon>
        <taxon>Salmoniformes</taxon>
        <taxon>Salmonidae</taxon>
        <taxon>Salmoninae</taxon>
        <taxon>Hucho</taxon>
    </lineage>
</organism>
<evidence type="ECO:0000313" key="1">
    <source>
        <dbReference type="Ensembl" id="ENSHHUP00000026042.1"/>
    </source>
</evidence>
<dbReference type="GO" id="GO:0035721">
    <property type="term" value="P:intraciliary retrograde transport"/>
    <property type="evidence" value="ECO:0007669"/>
    <property type="project" value="InterPro"/>
</dbReference>
<dbReference type="Pfam" id="PF23146">
    <property type="entry name" value="Zf_IFT144_1st"/>
    <property type="match status" value="1"/>
</dbReference>
<dbReference type="InterPro" id="IPR040379">
    <property type="entry name" value="WDR19/dyf-2"/>
</dbReference>
<dbReference type="Ensembl" id="ENSHHUT00000027070.1">
    <property type="protein sequence ID" value="ENSHHUP00000026042.1"/>
    <property type="gene ID" value="ENSHHUG00000016468.1"/>
</dbReference>
<name>A0A4W5LJJ7_9TELE</name>
<sequence length="108" mass="12106">MQSKLCQSCLLSHNINQCVSALVMFYYYSLSLCLSLSPSSSRPDTSEIEEETTPCPYCGFTLPQCDLICPGCKNNLPYCIATGHHMLKEDWSVCPHCEFPALYSQLIL</sequence>
<dbReference type="GO" id="GO:0030991">
    <property type="term" value="C:intraciliary transport particle A"/>
    <property type="evidence" value="ECO:0007669"/>
    <property type="project" value="TreeGrafter"/>
</dbReference>
<reference evidence="2" key="1">
    <citation type="submission" date="2018-06" db="EMBL/GenBank/DDBJ databases">
        <title>Genome assembly of Danube salmon.</title>
        <authorList>
            <person name="Macqueen D.J."/>
            <person name="Gundappa M.K."/>
        </authorList>
    </citation>
    <scope>NUCLEOTIDE SEQUENCE [LARGE SCALE GENOMIC DNA]</scope>
</reference>
<dbReference type="STRING" id="62062.ENSHHUP00000026042"/>
<dbReference type="Proteomes" id="UP000314982">
    <property type="component" value="Unassembled WGS sequence"/>
</dbReference>
<accession>A0A4W5LJJ7</accession>
<protein>
    <submittedName>
        <fullName evidence="1">Uncharacterized protein</fullName>
    </submittedName>
</protein>
<reference evidence="1" key="3">
    <citation type="submission" date="2025-09" db="UniProtKB">
        <authorList>
            <consortium name="Ensembl"/>
        </authorList>
    </citation>
    <scope>IDENTIFICATION</scope>
</reference>
<proteinExistence type="predicted"/>
<dbReference type="PANTHER" id="PTHR14920">
    <property type="entry name" value="OSMOTIC AVOIDANCE ABNORMAL PROTEIN 1/WD REPEAT MEMBRANE PROTEIN"/>
    <property type="match status" value="1"/>
</dbReference>
<dbReference type="AlphaFoldDB" id="A0A4W5LJJ7"/>
<evidence type="ECO:0000313" key="2">
    <source>
        <dbReference type="Proteomes" id="UP000314982"/>
    </source>
</evidence>